<organism evidence="2 3">
    <name type="scientific">Blumeria graminis f. sp. triticale</name>
    <dbReference type="NCBI Taxonomy" id="1689686"/>
    <lineage>
        <taxon>Eukaryota</taxon>
        <taxon>Fungi</taxon>
        <taxon>Dikarya</taxon>
        <taxon>Ascomycota</taxon>
        <taxon>Pezizomycotina</taxon>
        <taxon>Leotiomycetes</taxon>
        <taxon>Erysiphales</taxon>
        <taxon>Erysiphaceae</taxon>
        <taxon>Blumeria</taxon>
    </lineage>
</organism>
<accession>A0A9W4GI22</accession>
<comment type="caution">
    <text evidence="2">The sequence shown here is derived from an EMBL/GenBank/DDBJ whole genome shotgun (WGS) entry which is preliminary data.</text>
</comment>
<evidence type="ECO:0000313" key="3">
    <source>
        <dbReference type="Proteomes" id="UP000683417"/>
    </source>
</evidence>
<feature type="signal peptide" evidence="1">
    <location>
        <begin position="1"/>
        <end position="22"/>
    </location>
</feature>
<protein>
    <submittedName>
        <fullName evidence="2">BgTH12-06199</fullName>
    </submittedName>
</protein>
<dbReference type="EMBL" id="CAJHIT010000008">
    <property type="protein sequence ID" value="CAD6504470.1"/>
    <property type="molecule type" value="Genomic_DNA"/>
</dbReference>
<dbReference type="AlphaFoldDB" id="A0A9W4GI22"/>
<sequence length="279" mass="31556">MVYRLFFLISLVEFWDNQVIYTYNVVYPANQGASIQYFSNEDPKTFTLKQAISPFQYFSWNKPKLMSLNDPSAYYATQHAEDFSRCHSKFMQLKSESSNLAYESMINSKHEACADQFKIESQKDVISISNILARRLSKCKARLIIELIHSGQIRVVKPGNGCKTNSQKPCIVVDRTIPLQTLVDGYEALTSVNRNGINGYLVAISGKLKVILQKSGKEHVIVPMHSDEQNAVIFRFLSSTLNDRIPGDKPTLRSAVIDLHTSSTDEAVSLFDNFVNNII</sequence>
<proteinExistence type="predicted"/>
<feature type="chain" id="PRO_5040923582" evidence="1">
    <location>
        <begin position="23"/>
        <end position="279"/>
    </location>
</feature>
<dbReference type="Proteomes" id="UP000683417">
    <property type="component" value="Unassembled WGS sequence"/>
</dbReference>
<name>A0A9W4GI22_BLUGR</name>
<reference evidence="2" key="1">
    <citation type="submission" date="2020-10" db="EMBL/GenBank/DDBJ databases">
        <authorList>
            <person name="Muller C M."/>
        </authorList>
    </citation>
    <scope>NUCLEOTIDE SEQUENCE</scope>
    <source>
        <strain evidence="2">THUN-12</strain>
    </source>
</reference>
<evidence type="ECO:0000313" key="2">
    <source>
        <dbReference type="EMBL" id="CAD6504470.1"/>
    </source>
</evidence>
<keyword evidence="1" id="KW-0732">Signal</keyword>
<gene>
    <name evidence="2" type="ORF">BGTH12_LOCUS5828</name>
</gene>
<evidence type="ECO:0000256" key="1">
    <source>
        <dbReference type="SAM" id="SignalP"/>
    </source>
</evidence>